<gene>
    <name evidence="8" type="ORF">EHS25_007349</name>
</gene>
<dbReference type="Pfam" id="PF07690">
    <property type="entry name" value="MFS_1"/>
    <property type="match status" value="1"/>
</dbReference>
<dbReference type="SUPFAM" id="SSF103473">
    <property type="entry name" value="MFS general substrate transporter"/>
    <property type="match status" value="1"/>
</dbReference>
<protein>
    <recommendedName>
        <fullName evidence="10">Major facilitator superfamily (MFS) profile domain-containing protein</fullName>
    </recommendedName>
</protein>
<comment type="caution">
    <text evidence="8">The sequence shown here is derived from an EMBL/GenBank/DDBJ whole genome shotgun (WGS) entry which is preliminary data.</text>
</comment>
<feature type="transmembrane region" description="Helical" evidence="7">
    <location>
        <begin position="243"/>
        <end position="263"/>
    </location>
</feature>
<proteinExistence type="predicted"/>
<dbReference type="AlphaFoldDB" id="A0A427XMI7"/>
<evidence type="ECO:0000256" key="3">
    <source>
        <dbReference type="ARBA" id="ARBA00022692"/>
    </source>
</evidence>
<dbReference type="EMBL" id="RSCD01000038">
    <property type="protein sequence ID" value="RSH80080.1"/>
    <property type="molecule type" value="Genomic_DNA"/>
</dbReference>
<evidence type="ECO:0000256" key="1">
    <source>
        <dbReference type="ARBA" id="ARBA00004141"/>
    </source>
</evidence>
<feature type="region of interest" description="Disordered" evidence="6">
    <location>
        <begin position="1"/>
        <end position="60"/>
    </location>
</feature>
<keyword evidence="9" id="KW-1185">Reference proteome</keyword>
<sequence length="531" mass="57684">MAVVSEAESRPATPSHGHRALPFGDTTGEKLVHGDLPIETSTTRHMDPEKDSTWAPSEPGLTHRAERVKAERRLLLKLDFAILPFAVLLYLSAYLDRGNLANARLQGLEGQVLNGSDTNYSIALSCFFITYITFSIPGTLLAKKMNPSISISAGALIWSIAATCQAAAFNPAGLYVCRLFVGIGEAMFGQAMALHLSFWYTKKDLAKRVGLFISAGSLAGAFGGLIAYGVTSITGSPMPQYKILFLIEGLPSFVLAIAVALFMPSRPEKSRLLNEEERTLVLTRLNRDISSEGQGIDWNGVIRCLVDPKTYVVSIAYSCMNLTLGSVGGFLPTIIKGLGKSNADAQLFTVPPYIVALVVMLLLTTFSDWRQARGIPVACIFIIGVIGWAVLLNIPAANITSTQFSARYFACCLIVTAGYTNIPLIIAWQAGNCPSESQRATSLGMLNSIGQCLSVLAAFLFPTHEGPQYIKGCTVNIAFQALGFFLAIFMTIWYRWENRRRDRIEGGCPPVGAHIDVVTKYDLAPGFRYTP</sequence>
<organism evidence="8 9">
    <name type="scientific">Saitozyma podzolica</name>
    <dbReference type="NCBI Taxonomy" id="1890683"/>
    <lineage>
        <taxon>Eukaryota</taxon>
        <taxon>Fungi</taxon>
        <taxon>Dikarya</taxon>
        <taxon>Basidiomycota</taxon>
        <taxon>Agaricomycotina</taxon>
        <taxon>Tremellomycetes</taxon>
        <taxon>Tremellales</taxon>
        <taxon>Trimorphomycetaceae</taxon>
        <taxon>Saitozyma</taxon>
    </lineage>
</organism>
<evidence type="ECO:0008006" key="10">
    <source>
        <dbReference type="Google" id="ProtNLM"/>
    </source>
</evidence>
<evidence type="ECO:0000313" key="9">
    <source>
        <dbReference type="Proteomes" id="UP000279259"/>
    </source>
</evidence>
<dbReference type="InterPro" id="IPR011701">
    <property type="entry name" value="MFS"/>
</dbReference>
<dbReference type="FunFam" id="1.20.1250.20:FF:000013">
    <property type="entry name" value="MFS general substrate transporter"/>
    <property type="match status" value="1"/>
</dbReference>
<dbReference type="InterPro" id="IPR036259">
    <property type="entry name" value="MFS_trans_sf"/>
</dbReference>
<evidence type="ECO:0000256" key="7">
    <source>
        <dbReference type="SAM" id="Phobius"/>
    </source>
</evidence>
<dbReference type="OrthoDB" id="2985014at2759"/>
<evidence type="ECO:0000313" key="8">
    <source>
        <dbReference type="EMBL" id="RSH80080.1"/>
    </source>
</evidence>
<evidence type="ECO:0000256" key="4">
    <source>
        <dbReference type="ARBA" id="ARBA00022989"/>
    </source>
</evidence>
<dbReference type="PANTHER" id="PTHR43791:SF36">
    <property type="entry name" value="TRANSPORTER, PUTATIVE (AFU_ORTHOLOGUE AFUA_6G08340)-RELATED"/>
    <property type="match status" value="1"/>
</dbReference>
<feature type="transmembrane region" description="Helical" evidence="7">
    <location>
        <begin position="440"/>
        <end position="462"/>
    </location>
</feature>
<evidence type="ECO:0000256" key="6">
    <source>
        <dbReference type="SAM" id="MobiDB-lite"/>
    </source>
</evidence>
<feature type="transmembrane region" description="Helical" evidence="7">
    <location>
        <begin position="406"/>
        <end position="428"/>
    </location>
</feature>
<accession>A0A427XMI7</accession>
<feature type="transmembrane region" description="Helical" evidence="7">
    <location>
        <begin position="211"/>
        <end position="231"/>
    </location>
</feature>
<name>A0A427XMI7_9TREE</name>
<keyword evidence="4 7" id="KW-1133">Transmembrane helix</keyword>
<dbReference type="Gene3D" id="1.20.1250.20">
    <property type="entry name" value="MFS general substrate transporter like domains"/>
    <property type="match status" value="2"/>
</dbReference>
<comment type="subcellular location">
    <subcellularLocation>
        <location evidence="1">Membrane</location>
        <topology evidence="1">Multi-pass membrane protein</topology>
    </subcellularLocation>
</comment>
<feature type="transmembrane region" description="Helical" evidence="7">
    <location>
        <begin position="374"/>
        <end position="394"/>
    </location>
</feature>
<reference evidence="8 9" key="1">
    <citation type="submission" date="2018-11" db="EMBL/GenBank/DDBJ databases">
        <title>Genome sequence of Saitozyma podzolica DSM 27192.</title>
        <authorList>
            <person name="Aliyu H."/>
            <person name="Gorte O."/>
            <person name="Ochsenreither K."/>
        </authorList>
    </citation>
    <scope>NUCLEOTIDE SEQUENCE [LARGE SCALE GENOMIC DNA]</scope>
    <source>
        <strain evidence="8 9">DSM 27192</strain>
    </source>
</reference>
<dbReference type="GO" id="GO:0016020">
    <property type="term" value="C:membrane"/>
    <property type="evidence" value="ECO:0007669"/>
    <property type="project" value="UniProtKB-SubCell"/>
</dbReference>
<keyword evidence="2" id="KW-0813">Transport</keyword>
<feature type="compositionally biased region" description="Basic and acidic residues" evidence="6">
    <location>
        <begin position="42"/>
        <end position="52"/>
    </location>
</feature>
<dbReference type="GO" id="GO:0022857">
    <property type="term" value="F:transmembrane transporter activity"/>
    <property type="evidence" value="ECO:0007669"/>
    <property type="project" value="InterPro"/>
</dbReference>
<feature type="transmembrane region" description="Helical" evidence="7">
    <location>
        <begin position="74"/>
        <end position="95"/>
    </location>
</feature>
<feature type="transmembrane region" description="Helical" evidence="7">
    <location>
        <begin position="474"/>
        <end position="494"/>
    </location>
</feature>
<dbReference type="Proteomes" id="UP000279259">
    <property type="component" value="Unassembled WGS sequence"/>
</dbReference>
<keyword evidence="3 7" id="KW-0812">Transmembrane</keyword>
<keyword evidence="5 7" id="KW-0472">Membrane</keyword>
<feature type="transmembrane region" description="Helical" evidence="7">
    <location>
        <begin position="149"/>
        <end position="168"/>
    </location>
</feature>
<feature type="transmembrane region" description="Helical" evidence="7">
    <location>
        <begin position="311"/>
        <end position="335"/>
    </location>
</feature>
<feature type="transmembrane region" description="Helical" evidence="7">
    <location>
        <begin position="347"/>
        <end position="367"/>
    </location>
</feature>
<evidence type="ECO:0000256" key="5">
    <source>
        <dbReference type="ARBA" id="ARBA00023136"/>
    </source>
</evidence>
<evidence type="ECO:0000256" key="2">
    <source>
        <dbReference type="ARBA" id="ARBA00022448"/>
    </source>
</evidence>
<feature type="transmembrane region" description="Helical" evidence="7">
    <location>
        <begin position="120"/>
        <end position="142"/>
    </location>
</feature>
<feature type="transmembrane region" description="Helical" evidence="7">
    <location>
        <begin position="180"/>
        <end position="199"/>
    </location>
</feature>
<dbReference type="PANTHER" id="PTHR43791">
    <property type="entry name" value="PERMEASE-RELATED"/>
    <property type="match status" value="1"/>
</dbReference>